<feature type="domain" description="PRISE-like Rossmann-fold" evidence="4">
    <location>
        <begin position="8"/>
        <end position="141"/>
    </location>
</feature>
<dbReference type="FunFam" id="3.40.50.720:FF:000084">
    <property type="entry name" value="Short-chain dehydrogenase reductase"/>
    <property type="match status" value="1"/>
</dbReference>
<dbReference type="InterPro" id="IPR002347">
    <property type="entry name" value="SDR_fam"/>
</dbReference>
<dbReference type="Pfam" id="PF13561">
    <property type="entry name" value="adh_short_C2"/>
    <property type="match status" value="1"/>
</dbReference>
<keyword evidence="6" id="KW-1185">Reference proteome</keyword>
<sequence>MAQTGKHALIFGASGISGWSLMNQTLQYPTPTTFARVTGLCNRPFGNRNAFLPDNERVRIVSGIDLTQSVETVMAQLKEKVNEVESVNVVFFCAYIQTGDFQSLRKVNTNLLQTAVESISAVSHKLEAIILQTGGKGYGLEFPEERLSEGQKWNFSEIRPDGIVGFAPGTNVMNMAYGIAFYLTLYREINGKDAKVPFPGRPHGYNTRHTDTFQDILAKMEIFAALNRDKCPNGSSFNCGDGEPVTWAQVWPGICSYFGLCGVEPDGKQKNMEDFVSKAKKTWDRLVETHSLKKGLIESQNWGHANFMLVDFDFPREYSLEAARSIGFNEQIDTVQGYRTTFDRMKLTNTMSSEENIPSPLTARFSLGGRVILVTGGGRGIGMALSKTCLDAGATVVVTDVLSEPDPTFLEWRNRNPKQLLYYRCDLTKKEEVECTFANILEKLHYIHGIITAAGICVDKPFVEHKWEDIQKLQAVNETGTFFAVQNAVKNMKQHAIKGSVLMICSQSSQHVCPGHLLTAYAGSKGFVFSMARSLAHELSSDGIRVNTVSPGYIATDMNLSIATHRPELLKIFHQAPPLGRVGTPEDLQMAALYLLSDASSYVTGQDLVVDGERRKEEKKVEWVEK</sequence>
<evidence type="ECO:0000313" key="6">
    <source>
        <dbReference type="Proteomes" id="UP001149074"/>
    </source>
</evidence>
<dbReference type="EMBL" id="JAPQKI010000003">
    <property type="protein sequence ID" value="KAJ5110127.1"/>
    <property type="molecule type" value="Genomic_DNA"/>
</dbReference>
<dbReference type="SUPFAM" id="SSF51735">
    <property type="entry name" value="NAD(P)-binding Rossmann-fold domains"/>
    <property type="match status" value="2"/>
</dbReference>
<keyword evidence="3" id="KW-0560">Oxidoreductase</keyword>
<dbReference type="GO" id="GO:0016616">
    <property type="term" value="F:oxidoreductase activity, acting on the CH-OH group of donors, NAD or NADP as acceptor"/>
    <property type="evidence" value="ECO:0007669"/>
    <property type="project" value="UniProtKB-ARBA"/>
</dbReference>
<dbReference type="PANTHER" id="PTHR43008:SF4">
    <property type="entry name" value="CHAIN DEHYDROGENASE, PUTATIVE (AFU_ORTHOLOGUE AFUA_4G08710)-RELATED"/>
    <property type="match status" value="1"/>
</dbReference>
<gene>
    <name evidence="5" type="ORF">N7532_002772</name>
</gene>
<evidence type="ECO:0000256" key="3">
    <source>
        <dbReference type="ARBA" id="ARBA00023002"/>
    </source>
</evidence>
<dbReference type="PRINTS" id="PR00081">
    <property type="entry name" value="GDHRDH"/>
</dbReference>
<evidence type="ECO:0000256" key="2">
    <source>
        <dbReference type="ARBA" id="ARBA00022857"/>
    </source>
</evidence>
<comment type="similarity">
    <text evidence="1">Belongs to the short-chain dehydrogenases/reductases (SDR) family.</text>
</comment>
<protein>
    <recommendedName>
        <fullName evidence="4">PRISE-like Rossmann-fold domain-containing protein</fullName>
    </recommendedName>
</protein>
<dbReference type="PANTHER" id="PTHR43008">
    <property type="entry name" value="BENZIL REDUCTASE"/>
    <property type="match status" value="1"/>
</dbReference>
<dbReference type="PROSITE" id="PS00061">
    <property type="entry name" value="ADH_SHORT"/>
    <property type="match status" value="1"/>
</dbReference>
<dbReference type="InterPro" id="IPR020904">
    <property type="entry name" value="Sc_DH/Rdtase_CS"/>
</dbReference>
<organism evidence="5 6">
    <name type="scientific">Penicillium argentinense</name>
    <dbReference type="NCBI Taxonomy" id="1131581"/>
    <lineage>
        <taxon>Eukaryota</taxon>
        <taxon>Fungi</taxon>
        <taxon>Dikarya</taxon>
        <taxon>Ascomycota</taxon>
        <taxon>Pezizomycotina</taxon>
        <taxon>Eurotiomycetes</taxon>
        <taxon>Eurotiomycetidae</taxon>
        <taxon>Eurotiales</taxon>
        <taxon>Aspergillaceae</taxon>
        <taxon>Penicillium</taxon>
    </lineage>
</organism>
<reference evidence="5" key="2">
    <citation type="journal article" date="2023" name="IMA Fungus">
        <title>Comparative genomic study of the Penicillium genus elucidates a diverse pangenome and 15 lateral gene transfer events.</title>
        <authorList>
            <person name="Petersen C."/>
            <person name="Sorensen T."/>
            <person name="Nielsen M.R."/>
            <person name="Sondergaard T.E."/>
            <person name="Sorensen J.L."/>
            <person name="Fitzpatrick D.A."/>
            <person name="Frisvad J.C."/>
            <person name="Nielsen K.L."/>
        </authorList>
    </citation>
    <scope>NUCLEOTIDE SEQUENCE</scope>
    <source>
        <strain evidence="5">IBT 30761</strain>
    </source>
</reference>
<dbReference type="InterPro" id="IPR055222">
    <property type="entry name" value="PRISE-like_Rossmann-fold"/>
</dbReference>
<reference evidence="5" key="1">
    <citation type="submission" date="2022-11" db="EMBL/GenBank/DDBJ databases">
        <authorList>
            <person name="Petersen C."/>
        </authorList>
    </citation>
    <scope>NUCLEOTIDE SEQUENCE</scope>
    <source>
        <strain evidence="5">IBT 30761</strain>
    </source>
</reference>
<dbReference type="RefSeq" id="XP_056478238.1">
    <property type="nucleotide sequence ID" value="XM_056615266.1"/>
</dbReference>
<dbReference type="InterPro" id="IPR036291">
    <property type="entry name" value="NAD(P)-bd_dom_sf"/>
</dbReference>
<feature type="domain" description="PRISE-like Rossmann-fold" evidence="4">
    <location>
        <begin position="147"/>
        <end position="348"/>
    </location>
</feature>
<dbReference type="GeneID" id="81354245"/>
<comment type="caution">
    <text evidence="5">The sequence shown here is derived from an EMBL/GenBank/DDBJ whole genome shotgun (WGS) entry which is preliminary data.</text>
</comment>
<evidence type="ECO:0000259" key="4">
    <source>
        <dbReference type="Pfam" id="PF22917"/>
    </source>
</evidence>
<accession>A0A9W9G139</accession>
<keyword evidence="2" id="KW-0521">NADP</keyword>
<dbReference type="Gene3D" id="3.40.50.720">
    <property type="entry name" value="NAD(P)-binding Rossmann-like Domain"/>
    <property type="match status" value="3"/>
</dbReference>
<proteinExistence type="inferred from homology"/>
<dbReference type="OrthoDB" id="1731983at2759"/>
<evidence type="ECO:0000256" key="1">
    <source>
        <dbReference type="ARBA" id="ARBA00006484"/>
    </source>
</evidence>
<dbReference type="AlphaFoldDB" id="A0A9W9G139"/>
<name>A0A9W9G139_9EURO</name>
<evidence type="ECO:0000313" key="5">
    <source>
        <dbReference type="EMBL" id="KAJ5110127.1"/>
    </source>
</evidence>
<dbReference type="Proteomes" id="UP001149074">
    <property type="component" value="Unassembled WGS sequence"/>
</dbReference>
<dbReference type="GO" id="GO:0050664">
    <property type="term" value="F:oxidoreductase activity, acting on NAD(P)H, oxygen as acceptor"/>
    <property type="evidence" value="ECO:0007669"/>
    <property type="project" value="TreeGrafter"/>
</dbReference>
<dbReference type="Pfam" id="PF22917">
    <property type="entry name" value="PRISE"/>
    <property type="match status" value="2"/>
</dbReference>